<name>A0A4Q7YI14_9GAMM</name>
<dbReference type="AlphaFoldDB" id="A0A4Q7YI14"/>
<dbReference type="Pfam" id="PF05117">
    <property type="entry name" value="DUF695"/>
    <property type="match status" value="1"/>
</dbReference>
<evidence type="ECO:0000259" key="1">
    <source>
        <dbReference type="Pfam" id="PF05117"/>
    </source>
</evidence>
<protein>
    <submittedName>
        <fullName evidence="2">Uncharacterized protein DUF695</fullName>
    </submittedName>
</protein>
<dbReference type="InterPro" id="IPR016097">
    <property type="entry name" value="DUF695"/>
</dbReference>
<gene>
    <name evidence="2" type="ORF">EV700_2935</name>
</gene>
<feature type="domain" description="DUF695" evidence="1">
    <location>
        <begin position="20"/>
        <end position="128"/>
    </location>
</feature>
<dbReference type="OrthoDB" id="6898997at2"/>
<dbReference type="RefSeq" id="WP_130415139.1">
    <property type="nucleotide sequence ID" value="NZ_SHKX01000015.1"/>
</dbReference>
<reference evidence="2 3" key="1">
    <citation type="submission" date="2019-02" db="EMBL/GenBank/DDBJ databases">
        <title>Genomic Encyclopedia of Type Strains, Phase IV (KMG-IV): sequencing the most valuable type-strain genomes for metagenomic binning, comparative biology and taxonomic classification.</title>
        <authorList>
            <person name="Goeker M."/>
        </authorList>
    </citation>
    <scope>NUCLEOTIDE SEQUENCE [LARGE SCALE GENOMIC DNA]</scope>
    <source>
        <strain evidence="2 3">DSM 105135</strain>
    </source>
</reference>
<proteinExistence type="predicted"/>
<dbReference type="EMBL" id="SHKX01000015">
    <property type="protein sequence ID" value="RZU37067.1"/>
    <property type="molecule type" value="Genomic_DNA"/>
</dbReference>
<accession>A0A4Q7YI14</accession>
<keyword evidence="3" id="KW-1185">Reference proteome</keyword>
<evidence type="ECO:0000313" key="2">
    <source>
        <dbReference type="EMBL" id="RZU37067.1"/>
    </source>
</evidence>
<comment type="caution">
    <text evidence="2">The sequence shown here is derived from an EMBL/GenBank/DDBJ whole genome shotgun (WGS) entry which is preliminary data.</text>
</comment>
<sequence>MEQEWLTASADFEDGTKKIYSVRQHAPAGADPDAFSTVVVIEWIFEDQLPDQHLLQEMQAFQELLDPLDDAEESFLVHIITGDGQREWCYYTRSYPRFIQRMNKLLAGHKHYPLDIEYQEHTDWEYWEEIREYVQEGAEG</sequence>
<dbReference type="Proteomes" id="UP000292423">
    <property type="component" value="Unassembled WGS sequence"/>
</dbReference>
<organism evidence="2 3">
    <name type="scientific">Fluviicoccus keumensis</name>
    <dbReference type="NCBI Taxonomy" id="1435465"/>
    <lineage>
        <taxon>Bacteria</taxon>
        <taxon>Pseudomonadati</taxon>
        <taxon>Pseudomonadota</taxon>
        <taxon>Gammaproteobacteria</taxon>
        <taxon>Moraxellales</taxon>
        <taxon>Moraxellaceae</taxon>
        <taxon>Fluviicoccus</taxon>
    </lineage>
</organism>
<evidence type="ECO:0000313" key="3">
    <source>
        <dbReference type="Proteomes" id="UP000292423"/>
    </source>
</evidence>